<organism evidence="2 3">
    <name type="scientific">Streptomyces tateyamensis</name>
    <dbReference type="NCBI Taxonomy" id="565073"/>
    <lineage>
        <taxon>Bacteria</taxon>
        <taxon>Bacillati</taxon>
        <taxon>Actinomycetota</taxon>
        <taxon>Actinomycetes</taxon>
        <taxon>Kitasatosporales</taxon>
        <taxon>Streptomycetaceae</taxon>
        <taxon>Streptomyces</taxon>
    </lineage>
</organism>
<dbReference type="Gene3D" id="3.40.630.30">
    <property type="match status" value="1"/>
</dbReference>
<dbReference type="SUPFAM" id="SSF55729">
    <property type="entry name" value="Acyl-CoA N-acyltransferases (Nat)"/>
    <property type="match status" value="1"/>
</dbReference>
<dbReference type="InterPro" id="IPR016181">
    <property type="entry name" value="Acyl_CoA_acyltransferase"/>
</dbReference>
<dbReference type="AlphaFoldDB" id="A0A2V4NHF4"/>
<feature type="domain" description="N-acetyltransferase" evidence="1">
    <location>
        <begin position="145"/>
        <end position="283"/>
    </location>
</feature>
<dbReference type="PROSITE" id="PS51186">
    <property type="entry name" value="GNAT"/>
    <property type="match status" value="1"/>
</dbReference>
<keyword evidence="2" id="KW-0808">Transferase</keyword>
<protein>
    <submittedName>
        <fullName evidence="2">GNAT family N-acetyltransferase</fullName>
    </submittedName>
</protein>
<dbReference type="Pfam" id="PF08445">
    <property type="entry name" value="FR47"/>
    <property type="match status" value="1"/>
</dbReference>
<accession>A0A2V4NHF4</accession>
<evidence type="ECO:0000313" key="3">
    <source>
        <dbReference type="Proteomes" id="UP000248039"/>
    </source>
</evidence>
<sequence>MTWTFSESVAEFQQHAGEYLRGRPVENTVLLTLTHQLAAGGAAGGDPALGPRFGWWRPGPGEPVAGACLQTPPQPIRLGTMPPAAAVQLADTLPWPELAGAGGPADRTRAFAQRWSERTGAAVTVNQEQRLFRLGGLTAPTEVPGRLRRGTEADAELLVDWFARFASAVDFAPRDVPGIIARRLGSDDLHLWEYPAGRPVSMAGLSPVLAGMTRIGPVYTPEDQRGRGYASAVTAAVSALGRERGAREVLLFTDLANPTSNSIYQKLGYRPVDDSVILDFRRA</sequence>
<gene>
    <name evidence="2" type="ORF">C7C46_31125</name>
</gene>
<dbReference type="InterPro" id="IPR000182">
    <property type="entry name" value="GNAT_dom"/>
</dbReference>
<dbReference type="EMBL" id="PYBW01000170">
    <property type="protein sequence ID" value="PYC66661.1"/>
    <property type="molecule type" value="Genomic_DNA"/>
</dbReference>
<dbReference type="OrthoDB" id="3174529at2"/>
<dbReference type="Proteomes" id="UP000248039">
    <property type="component" value="Unassembled WGS sequence"/>
</dbReference>
<evidence type="ECO:0000259" key="1">
    <source>
        <dbReference type="PROSITE" id="PS51186"/>
    </source>
</evidence>
<proteinExistence type="predicted"/>
<evidence type="ECO:0000313" key="2">
    <source>
        <dbReference type="EMBL" id="PYC66661.1"/>
    </source>
</evidence>
<dbReference type="GO" id="GO:0016747">
    <property type="term" value="F:acyltransferase activity, transferring groups other than amino-acyl groups"/>
    <property type="evidence" value="ECO:0007669"/>
    <property type="project" value="InterPro"/>
</dbReference>
<comment type="caution">
    <text evidence="2">The sequence shown here is derived from an EMBL/GenBank/DDBJ whole genome shotgun (WGS) entry which is preliminary data.</text>
</comment>
<reference evidence="2 3" key="1">
    <citation type="submission" date="2018-03" db="EMBL/GenBank/DDBJ databases">
        <title>Bioinformatic expansion and discovery of thiopeptide antibiotics.</title>
        <authorList>
            <person name="Schwalen C.J."/>
            <person name="Hudson G.A."/>
            <person name="Mitchell D.A."/>
        </authorList>
    </citation>
    <scope>NUCLEOTIDE SEQUENCE [LARGE SCALE GENOMIC DNA]</scope>
    <source>
        <strain evidence="2 3">ATCC 21389</strain>
    </source>
</reference>
<keyword evidence="3" id="KW-1185">Reference proteome</keyword>
<dbReference type="InterPro" id="IPR013653">
    <property type="entry name" value="GCN5-like_dom"/>
</dbReference>
<name>A0A2V4NHF4_9ACTN</name>
<dbReference type="RefSeq" id="WP_110673290.1">
    <property type="nucleotide sequence ID" value="NZ_PYBW01000170.1"/>
</dbReference>